<dbReference type="InterPro" id="IPR001128">
    <property type="entry name" value="Cyt_P450"/>
</dbReference>
<dbReference type="RefSeq" id="XP_029239586.1">
    <property type="nucleotide sequence ID" value="XM_029380619.1"/>
</dbReference>
<evidence type="ECO:0000313" key="2">
    <source>
        <dbReference type="Proteomes" id="UP000283634"/>
    </source>
</evidence>
<reference evidence="1 2" key="1">
    <citation type="journal article" date="2018" name="BMC Genomics">
        <title>Genomic comparison of Trypanosoma conorhini and Trypanosoma rangeli to Trypanosoma cruzi strains of high and low virulence.</title>
        <authorList>
            <person name="Bradwell K.R."/>
            <person name="Koparde V.N."/>
            <person name="Matveyev A.V."/>
            <person name="Serrano M.G."/>
            <person name="Alves J.M."/>
            <person name="Parikh H."/>
            <person name="Huang B."/>
            <person name="Lee V."/>
            <person name="Espinosa-Alvarez O."/>
            <person name="Ortiz P.A."/>
            <person name="Costa-Martins A.G."/>
            <person name="Teixeira M.M."/>
            <person name="Buck G.A."/>
        </authorList>
    </citation>
    <scope>NUCLEOTIDE SEQUENCE [LARGE SCALE GENOMIC DNA]</scope>
    <source>
        <strain evidence="1 2">AM80</strain>
    </source>
</reference>
<dbReference type="SUPFAM" id="SSF48264">
    <property type="entry name" value="Cytochrome P450"/>
    <property type="match status" value="1"/>
</dbReference>
<organism evidence="1 2">
    <name type="scientific">Trypanosoma rangeli</name>
    <dbReference type="NCBI Taxonomy" id="5698"/>
    <lineage>
        <taxon>Eukaryota</taxon>
        <taxon>Discoba</taxon>
        <taxon>Euglenozoa</taxon>
        <taxon>Kinetoplastea</taxon>
        <taxon>Metakinetoplastina</taxon>
        <taxon>Trypanosomatida</taxon>
        <taxon>Trypanosomatidae</taxon>
        <taxon>Trypanosoma</taxon>
        <taxon>Herpetosoma</taxon>
    </lineage>
</organism>
<evidence type="ECO:0000313" key="1">
    <source>
        <dbReference type="EMBL" id="RNF07032.1"/>
    </source>
</evidence>
<dbReference type="EMBL" id="MKGL01000095">
    <property type="protein sequence ID" value="RNF07032.1"/>
    <property type="molecule type" value="Genomic_DNA"/>
</dbReference>
<sequence length="151" mass="17255">MIFSIIPEVAFHVSGEDSVMALNAFLVITRFNKLNDLCLYYRTGAQEDVEEVLMKVSTMLMQRALECSGPQRWVVLNALINKLNVKFDKVNFISHLAAFFFEGQDATVNALHFLFALLTRDERVQQCLYEEILSVMPFTCICPAFEELMAC</sequence>
<gene>
    <name evidence="1" type="ORF">TraAM80_03665</name>
</gene>
<name>A0A422NNF0_TRYRA</name>
<dbReference type="GO" id="GO:0016705">
    <property type="term" value="F:oxidoreductase activity, acting on paired donors, with incorporation or reduction of molecular oxygen"/>
    <property type="evidence" value="ECO:0007669"/>
    <property type="project" value="InterPro"/>
</dbReference>
<dbReference type="Pfam" id="PF00067">
    <property type="entry name" value="p450"/>
    <property type="match status" value="1"/>
</dbReference>
<keyword evidence="1" id="KW-0560">Oxidoreductase</keyword>
<dbReference type="InterPro" id="IPR036396">
    <property type="entry name" value="Cyt_P450_sf"/>
</dbReference>
<keyword evidence="2" id="KW-1185">Reference proteome</keyword>
<accession>A0A422NNF0</accession>
<proteinExistence type="predicted"/>
<dbReference type="VEuPathDB" id="TriTrypDB:TRSC58_01567"/>
<dbReference type="OrthoDB" id="247994at2759"/>
<protein>
    <submittedName>
        <fullName evidence="1">Cytochrome p450-like protein</fullName>
        <ecNumber evidence="1">1.14.-.-</ecNumber>
    </submittedName>
</protein>
<dbReference type="GO" id="GO:0005506">
    <property type="term" value="F:iron ion binding"/>
    <property type="evidence" value="ECO:0007669"/>
    <property type="project" value="InterPro"/>
</dbReference>
<dbReference type="Proteomes" id="UP000283634">
    <property type="component" value="Unassembled WGS sequence"/>
</dbReference>
<comment type="caution">
    <text evidence="1">The sequence shown here is derived from an EMBL/GenBank/DDBJ whole genome shotgun (WGS) entry which is preliminary data.</text>
</comment>
<dbReference type="Gene3D" id="1.10.630.10">
    <property type="entry name" value="Cytochrome P450"/>
    <property type="match status" value="1"/>
</dbReference>
<dbReference type="GeneID" id="40327598"/>
<dbReference type="GO" id="GO:0004497">
    <property type="term" value="F:monooxygenase activity"/>
    <property type="evidence" value="ECO:0007669"/>
    <property type="project" value="InterPro"/>
</dbReference>
<dbReference type="GO" id="GO:0020037">
    <property type="term" value="F:heme binding"/>
    <property type="evidence" value="ECO:0007669"/>
    <property type="project" value="InterPro"/>
</dbReference>
<dbReference type="EC" id="1.14.-.-" evidence="1"/>
<dbReference type="AlphaFoldDB" id="A0A422NNF0"/>